<dbReference type="Pfam" id="PF04069">
    <property type="entry name" value="OpuAC"/>
    <property type="match status" value="1"/>
</dbReference>
<accession>X0VJT5</accession>
<reference evidence="2" key="1">
    <citation type="journal article" date="2014" name="Front. Microbiol.">
        <title>High frequency of phylogenetically diverse reductive dehalogenase-homologous genes in deep subseafloor sedimentary metagenomes.</title>
        <authorList>
            <person name="Kawai M."/>
            <person name="Futagami T."/>
            <person name="Toyoda A."/>
            <person name="Takaki Y."/>
            <person name="Nishi S."/>
            <person name="Hori S."/>
            <person name="Arai W."/>
            <person name="Tsubouchi T."/>
            <person name="Morono Y."/>
            <person name="Uchiyama I."/>
            <person name="Ito T."/>
            <person name="Fujiyama A."/>
            <person name="Inagaki F."/>
            <person name="Takami H."/>
        </authorList>
    </citation>
    <scope>NUCLEOTIDE SEQUENCE</scope>
    <source>
        <strain evidence="2">Expedition CK06-06</strain>
    </source>
</reference>
<dbReference type="GO" id="GO:0022857">
    <property type="term" value="F:transmembrane transporter activity"/>
    <property type="evidence" value="ECO:0007669"/>
    <property type="project" value="InterPro"/>
</dbReference>
<feature type="domain" description="ABC-type glycine betaine transport system substrate-binding" evidence="1">
    <location>
        <begin position="30"/>
        <end position="229"/>
    </location>
</feature>
<dbReference type="InterPro" id="IPR007210">
    <property type="entry name" value="ABC_Gly_betaine_transp_sub-bd"/>
</dbReference>
<name>X0VJT5_9ZZZZ</name>
<proteinExistence type="predicted"/>
<gene>
    <name evidence="2" type="ORF">S01H1_48976</name>
</gene>
<dbReference type="GO" id="GO:0043190">
    <property type="term" value="C:ATP-binding cassette (ABC) transporter complex"/>
    <property type="evidence" value="ECO:0007669"/>
    <property type="project" value="InterPro"/>
</dbReference>
<organism evidence="2">
    <name type="scientific">marine sediment metagenome</name>
    <dbReference type="NCBI Taxonomy" id="412755"/>
    <lineage>
        <taxon>unclassified sequences</taxon>
        <taxon>metagenomes</taxon>
        <taxon>ecological metagenomes</taxon>
    </lineage>
</organism>
<evidence type="ECO:0000313" key="2">
    <source>
        <dbReference type="EMBL" id="GAG18534.1"/>
    </source>
</evidence>
<sequence length="230" mass="25806">MKNRIFIYTVLLLVFCLALGGLSASGAETKKIVVGAKDFTEQYVLGNLMTLLLQENGFQVEEKFGTAAAITRAGLISGQIDLMPDYTGTAGAVYFKYPEKIDDPVKLYEMAKKDDLEQNNMVWLGRTTFNNTYALAIKKDMIDAMGTSISSLSEYVNKDPEKVLFAVNHNFYEREKDGIFGMAEYYNMNILRKNVKAMDTGLTYDAIDRNQVNVAMVFGTDGKLRKFDLL</sequence>
<comment type="caution">
    <text evidence="2">The sequence shown here is derived from an EMBL/GenBank/DDBJ whole genome shotgun (WGS) entry which is preliminary data.</text>
</comment>
<dbReference type="AlphaFoldDB" id="X0VJT5"/>
<feature type="non-terminal residue" evidence="2">
    <location>
        <position position="230"/>
    </location>
</feature>
<dbReference type="Gene3D" id="3.40.190.10">
    <property type="entry name" value="Periplasmic binding protein-like II"/>
    <property type="match status" value="1"/>
</dbReference>
<dbReference type="EMBL" id="BARS01031473">
    <property type="protein sequence ID" value="GAG18534.1"/>
    <property type="molecule type" value="Genomic_DNA"/>
</dbReference>
<dbReference type="SUPFAM" id="SSF53850">
    <property type="entry name" value="Periplasmic binding protein-like II"/>
    <property type="match status" value="1"/>
</dbReference>
<evidence type="ECO:0000259" key="1">
    <source>
        <dbReference type="Pfam" id="PF04069"/>
    </source>
</evidence>
<protein>
    <recommendedName>
        <fullName evidence="1">ABC-type glycine betaine transport system substrate-binding domain-containing protein</fullName>
    </recommendedName>
</protein>